<dbReference type="GeneID" id="43652297"/>
<reference evidence="1 2" key="1">
    <citation type="submission" date="2019-04" db="EMBL/GenBank/DDBJ databases">
        <title>Friends and foes A comparative genomics studyof 23 Aspergillus species from section Flavi.</title>
        <authorList>
            <consortium name="DOE Joint Genome Institute"/>
            <person name="Kjaerbolling I."/>
            <person name="Vesth T."/>
            <person name="Frisvad J.C."/>
            <person name="Nybo J.L."/>
            <person name="Theobald S."/>
            <person name="Kildgaard S."/>
            <person name="Isbrandt T."/>
            <person name="Kuo A."/>
            <person name="Sato A."/>
            <person name="Lyhne E.K."/>
            <person name="Kogle M.E."/>
            <person name="Wiebenga A."/>
            <person name="Kun R.S."/>
            <person name="Lubbers R.J."/>
            <person name="Makela M.R."/>
            <person name="Barry K."/>
            <person name="Chovatia M."/>
            <person name="Clum A."/>
            <person name="Daum C."/>
            <person name="Haridas S."/>
            <person name="He G."/>
            <person name="LaButti K."/>
            <person name="Lipzen A."/>
            <person name="Mondo S."/>
            <person name="Riley R."/>
            <person name="Salamov A."/>
            <person name="Simmons B.A."/>
            <person name="Magnuson J.K."/>
            <person name="Henrissat B."/>
            <person name="Mortensen U.H."/>
            <person name="Larsen T.O."/>
            <person name="Devries R.P."/>
            <person name="Grigoriev I.V."/>
            <person name="Machida M."/>
            <person name="Baker S.E."/>
            <person name="Andersen M.R."/>
        </authorList>
    </citation>
    <scope>NUCLEOTIDE SEQUENCE [LARGE SCALE GENOMIC DNA]</scope>
    <source>
        <strain evidence="1 2">CBS 763.97</strain>
    </source>
</reference>
<evidence type="ECO:0000313" key="1">
    <source>
        <dbReference type="EMBL" id="KAE8361899.1"/>
    </source>
</evidence>
<dbReference type="Proteomes" id="UP000326268">
    <property type="component" value="Unassembled WGS sequence"/>
</dbReference>
<evidence type="ECO:0000313" key="2">
    <source>
        <dbReference type="Proteomes" id="UP000326268"/>
    </source>
</evidence>
<dbReference type="EMBL" id="ML737720">
    <property type="protein sequence ID" value="KAE8361899.1"/>
    <property type="molecule type" value="Genomic_DNA"/>
</dbReference>
<dbReference type="AlphaFoldDB" id="A0A5N6ZYA1"/>
<accession>A0A5N6ZYA1</accession>
<keyword evidence="2" id="KW-1185">Reference proteome</keyword>
<gene>
    <name evidence="1" type="ORF">BDV27DRAFT_132332</name>
</gene>
<dbReference type="RefSeq" id="XP_031924980.1">
    <property type="nucleotide sequence ID" value="XM_032067851.1"/>
</dbReference>
<name>A0A5N6ZYA1_9EURO</name>
<protein>
    <submittedName>
        <fullName evidence="1">Uncharacterized protein</fullName>
    </submittedName>
</protein>
<proteinExistence type="predicted"/>
<sequence length="92" mass="10763">MPRHSICLRRFGWNKRKHLMSISFMSLVPATTPPSPLSSPAVSRTELYTMWLNFRWRRNMDEAVRTRSPAPWPLSDQIQCTNLRTIQSFSQG</sequence>
<organism evidence="1 2">
    <name type="scientific">Aspergillus caelatus</name>
    <dbReference type="NCBI Taxonomy" id="61420"/>
    <lineage>
        <taxon>Eukaryota</taxon>
        <taxon>Fungi</taxon>
        <taxon>Dikarya</taxon>
        <taxon>Ascomycota</taxon>
        <taxon>Pezizomycotina</taxon>
        <taxon>Eurotiomycetes</taxon>
        <taxon>Eurotiomycetidae</taxon>
        <taxon>Eurotiales</taxon>
        <taxon>Aspergillaceae</taxon>
        <taxon>Aspergillus</taxon>
        <taxon>Aspergillus subgen. Circumdati</taxon>
    </lineage>
</organism>